<dbReference type="EMBL" id="OC317288">
    <property type="protein sequence ID" value="CAD7395913.1"/>
    <property type="molecule type" value="Genomic_DNA"/>
</dbReference>
<dbReference type="AlphaFoldDB" id="A0A7R9CH25"/>
<proteinExistence type="predicted"/>
<evidence type="ECO:0000313" key="2">
    <source>
        <dbReference type="EMBL" id="CAD7395913.1"/>
    </source>
</evidence>
<reference evidence="2" key="1">
    <citation type="submission" date="2020-11" db="EMBL/GenBank/DDBJ databases">
        <authorList>
            <person name="Tran Van P."/>
        </authorList>
    </citation>
    <scope>NUCLEOTIDE SEQUENCE</scope>
</reference>
<keyword evidence="1" id="KW-0472">Membrane</keyword>
<organism evidence="2">
    <name type="scientific">Timema cristinae</name>
    <name type="common">Walking stick</name>
    <dbReference type="NCBI Taxonomy" id="61476"/>
    <lineage>
        <taxon>Eukaryota</taxon>
        <taxon>Metazoa</taxon>
        <taxon>Ecdysozoa</taxon>
        <taxon>Arthropoda</taxon>
        <taxon>Hexapoda</taxon>
        <taxon>Insecta</taxon>
        <taxon>Pterygota</taxon>
        <taxon>Neoptera</taxon>
        <taxon>Polyneoptera</taxon>
        <taxon>Phasmatodea</taxon>
        <taxon>Timematodea</taxon>
        <taxon>Timematoidea</taxon>
        <taxon>Timematidae</taxon>
        <taxon>Timema</taxon>
    </lineage>
</organism>
<evidence type="ECO:0000256" key="1">
    <source>
        <dbReference type="SAM" id="Phobius"/>
    </source>
</evidence>
<gene>
    <name evidence="2" type="ORF">TCEB3V08_LOCUS3381</name>
</gene>
<feature type="transmembrane region" description="Helical" evidence="1">
    <location>
        <begin position="257"/>
        <end position="277"/>
    </location>
</feature>
<accession>A0A7R9CH25</accession>
<keyword evidence="1" id="KW-1133">Transmembrane helix</keyword>
<name>A0A7R9CH25_TIMCR</name>
<keyword evidence="1" id="KW-0812">Transmembrane</keyword>
<protein>
    <submittedName>
        <fullName evidence="2">Uncharacterized protein</fullName>
    </submittedName>
</protein>
<feature type="transmembrane region" description="Helical" evidence="1">
    <location>
        <begin position="139"/>
        <end position="162"/>
    </location>
</feature>
<sequence>MNCNSKWYLALYPTSKDFRFHKLFCYLCIFLALSRPPPARGSWTRVWATRLYLSANLLPQRSLVFVRLAAYLTDERTLVAVGRDVRLVLARGAPHLTANLALVLGRFGEFLPPTPLPAPGVLQLVLRQALKNLRVDLQIVVVLTTAEVITVIVGGVVLHLFVPIDHGDLERVHGVVAHIDDVLGGNVLAVLLQGVDPRSRFRPEPLPALLALVGLGPSVRQEVLLHLAWPPEQPATEQAGVDVATFPPGVLSLGLRIIGFAVCTWLLGNLTFLGFFWDCEEKPPPVHPTEIRTSISLSSAVELNTTSALANYATEAGITDVKSALPIRLTNHILDK</sequence>